<evidence type="ECO:0000256" key="10">
    <source>
        <dbReference type="HAMAP-Rule" id="MF_01569"/>
    </source>
</evidence>
<keyword evidence="5 10" id="KW-0547">Nucleotide-binding</keyword>
<dbReference type="PRINTS" id="PR01046">
    <property type="entry name" value="TRNASYNTHPRO"/>
</dbReference>
<dbReference type="HAMAP" id="MF_01569">
    <property type="entry name" value="Pro_tRNA_synth_type1"/>
    <property type="match status" value="1"/>
</dbReference>
<dbReference type="Proteomes" id="UP000298049">
    <property type="component" value="Chromosome"/>
</dbReference>
<dbReference type="InterPro" id="IPR044140">
    <property type="entry name" value="ProRS_anticodon_short"/>
</dbReference>
<accession>A0A4P7XFQ9</accession>
<dbReference type="SUPFAM" id="SSF55681">
    <property type="entry name" value="Class II aaRS and biotin synthetases"/>
    <property type="match status" value="1"/>
</dbReference>
<dbReference type="CDD" id="cd04334">
    <property type="entry name" value="ProRS-INS"/>
    <property type="match status" value="1"/>
</dbReference>
<dbReference type="InterPro" id="IPR006195">
    <property type="entry name" value="aa-tRNA-synth_II"/>
</dbReference>
<evidence type="ECO:0000259" key="12">
    <source>
        <dbReference type="PROSITE" id="PS50862"/>
    </source>
</evidence>
<dbReference type="KEGG" id="hmi:soil367_07455"/>
<dbReference type="GO" id="GO:0005829">
    <property type="term" value="C:cytosol"/>
    <property type="evidence" value="ECO:0007669"/>
    <property type="project" value="TreeGrafter"/>
</dbReference>
<dbReference type="InterPro" id="IPR004154">
    <property type="entry name" value="Anticodon-bd"/>
</dbReference>
<evidence type="ECO:0000256" key="7">
    <source>
        <dbReference type="ARBA" id="ARBA00022917"/>
    </source>
</evidence>
<dbReference type="PANTHER" id="PTHR42753:SF2">
    <property type="entry name" value="PROLINE--TRNA LIGASE"/>
    <property type="match status" value="1"/>
</dbReference>
<dbReference type="OrthoDB" id="9809052at2"/>
<dbReference type="SUPFAM" id="SSF52954">
    <property type="entry name" value="Class II aaRS ABD-related"/>
    <property type="match status" value="1"/>
</dbReference>
<evidence type="ECO:0000256" key="5">
    <source>
        <dbReference type="ARBA" id="ARBA00022741"/>
    </source>
</evidence>
<comment type="subunit">
    <text evidence="2 10">Homodimer.</text>
</comment>
<keyword evidence="3 10" id="KW-0963">Cytoplasm</keyword>
<keyword evidence="7 10" id="KW-0648">Protein biosynthesis</keyword>
<protein>
    <recommendedName>
        <fullName evidence="10">Proline--tRNA ligase</fullName>
        <ecNumber evidence="10">6.1.1.15</ecNumber>
    </recommendedName>
    <alternativeName>
        <fullName evidence="10">Prolyl-tRNA synthetase</fullName>
        <shortName evidence="10">ProRS</shortName>
    </alternativeName>
</protein>
<evidence type="ECO:0000256" key="4">
    <source>
        <dbReference type="ARBA" id="ARBA00022598"/>
    </source>
</evidence>
<dbReference type="Pfam" id="PF03129">
    <property type="entry name" value="HGTP_anticodon"/>
    <property type="match status" value="1"/>
</dbReference>
<dbReference type="PROSITE" id="PS50862">
    <property type="entry name" value="AA_TRNA_LIGASE_II"/>
    <property type="match status" value="1"/>
</dbReference>
<evidence type="ECO:0000256" key="11">
    <source>
        <dbReference type="SAM" id="MobiDB-lite"/>
    </source>
</evidence>
<proteinExistence type="inferred from homology"/>
<dbReference type="EC" id="6.1.1.15" evidence="10"/>
<feature type="region of interest" description="Disordered" evidence="11">
    <location>
        <begin position="239"/>
        <end position="258"/>
    </location>
</feature>
<dbReference type="InterPro" id="IPR004500">
    <property type="entry name" value="Pro-tRNA-synth_IIa_bac-type"/>
</dbReference>
<reference evidence="13 14" key="1">
    <citation type="submission" date="2018-07" db="EMBL/GenBank/DDBJ databases">
        <title>Marsedoiliclastica nanhaica gen. nov. sp. nov., a novel marine hydrocarbonoclastic bacterium isolated from an in-situ enriched hydrocarbon-degrading consortium in deep-sea sediment.</title>
        <authorList>
            <person name="Dong C."/>
            <person name="Ma T."/>
            <person name="Liu R."/>
            <person name="Shao Z."/>
        </authorList>
    </citation>
    <scope>NUCLEOTIDE SEQUENCE [LARGE SCALE GENOMIC DNA]</scope>
    <source>
        <strain evidence="14">soil36-7</strain>
    </source>
</reference>
<dbReference type="CDD" id="cd00779">
    <property type="entry name" value="ProRS_core_prok"/>
    <property type="match status" value="1"/>
</dbReference>
<dbReference type="Gene3D" id="3.40.50.800">
    <property type="entry name" value="Anticodon-binding domain"/>
    <property type="match status" value="1"/>
</dbReference>
<organism evidence="13 14">
    <name type="scientific">Hydrocarboniclastica marina</name>
    <dbReference type="NCBI Taxonomy" id="2259620"/>
    <lineage>
        <taxon>Bacteria</taxon>
        <taxon>Pseudomonadati</taxon>
        <taxon>Pseudomonadota</taxon>
        <taxon>Gammaproteobacteria</taxon>
        <taxon>Alteromonadales</taxon>
        <taxon>Alteromonadaceae</taxon>
        <taxon>Hydrocarboniclastica</taxon>
    </lineage>
</organism>
<dbReference type="InterPro" id="IPR033730">
    <property type="entry name" value="ProRS_core_prok"/>
</dbReference>
<dbReference type="Gene3D" id="3.90.960.10">
    <property type="entry name" value="YbaK/aminoacyl-tRNA synthetase-associated domain"/>
    <property type="match status" value="1"/>
</dbReference>
<evidence type="ECO:0000256" key="2">
    <source>
        <dbReference type="ARBA" id="ARBA00011738"/>
    </source>
</evidence>
<name>A0A4P7XFQ9_9ALTE</name>
<dbReference type="PANTHER" id="PTHR42753">
    <property type="entry name" value="MITOCHONDRIAL RIBOSOME PROTEIN L39/PROLYL-TRNA LIGASE FAMILY MEMBER"/>
    <property type="match status" value="1"/>
</dbReference>
<dbReference type="Pfam" id="PF04073">
    <property type="entry name" value="tRNA_edit"/>
    <property type="match status" value="1"/>
</dbReference>
<keyword evidence="8 10" id="KW-0030">Aminoacyl-tRNA synthetase</keyword>
<dbReference type="NCBIfam" id="TIGR00409">
    <property type="entry name" value="proS_fam_II"/>
    <property type="match status" value="1"/>
</dbReference>
<dbReference type="Gene3D" id="3.30.930.10">
    <property type="entry name" value="Bira Bifunctional Protein, Domain 2"/>
    <property type="match status" value="2"/>
</dbReference>
<dbReference type="GO" id="GO:0006433">
    <property type="term" value="P:prolyl-tRNA aminoacylation"/>
    <property type="evidence" value="ECO:0007669"/>
    <property type="project" value="UniProtKB-UniRule"/>
</dbReference>
<gene>
    <name evidence="10" type="primary">proS</name>
    <name evidence="13" type="ORF">soil367_07455</name>
</gene>
<dbReference type="InterPro" id="IPR036621">
    <property type="entry name" value="Anticodon-bd_dom_sf"/>
</dbReference>
<dbReference type="EMBL" id="CP031093">
    <property type="protein sequence ID" value="QCF25766.1"/>
    <property type="molecule type" value="Genomic_DNA"/>
</dbReference>
<evidence type="ECO:0000256" key="6">
    <source>
        <dbReference type="ARBA" id="ARBA00022840"/>
    </source>
</evidence>
<dbReference type="InterPro" id="IPR050062">
    <property type="entry name" value="Pro-tRNA_synthetase"/>
</dbReference>
<dbReference type="InterPro" id="IPR045864">
    <property type="entry name" value="aa-tRNA-synth_II/BPL/LPL"/>
</dbReference>
<dbReference type="Pfam" id="PF00587">
    <property type="entry name" value="tRNA-synt_2b"/>
    <property type="match status" value="1"/>
</dbReference>
<keyword evidence="6 10" id="KW-0067">ATP-binding</keyword>
<evidence type="ECO:0000256" key="3">
    <source>
        <dbReference type="ARBA" id="ARBA00022490"/>
    </source>
</evidence>
<dbReference type="SUPFAM" id="SSF55826">
    <property type="entry name" value="YbaK/ProRS associated domain"/>
    <property type="match status" value="1"/>
</dbReference>
<dbReference type="InterPro" id="IPR007214">
    <property type="entry name" value="YbaK/aa-tRNA-synth-assoc-dom"/>
</dbReference>
<dbReference type="NCBIfam" id="NF006625">
    <property type="entry name" value="PRK09194.1"/>
    <property type="match status" value="1"/>
</dbReference>
<dbReference type="InterPro" id="IPR023717">
    <property type="entry name" value="Pro-tRNA-Synthase_IIa_type1"/>
</dbReference>
<dbReference type="CDD" id="cd00861">
    <property type="entry name" value="ProRS_anticodon_short"/>
    <property type="match status" value="1"/>
</dbReference>
<dbReference type="RefSeq" id="WP_136548387.1">
    <property type="nucleotide sequence ID" value="NZ_CP031093.1"/>
</dbReference>
<evidence type="ECO:0000313" key="14">
    <source>
        <dbReference type="Proteomes" id="UP000298049"/>
    </source>
</evidence>
<dbReference type="GO" id="GO:0005524">
    <property type="term" value="F:ATP binding"/>
    <property type="evidence" value="ECO:0007669"/>
    <property type="project" value="UniProtKB-UniRule"/>
</dbReference>
<evidence type="ECO:0000256" key="1">
    <source>
        <dbReference type="ARBA" id="ARBA00004496"/>
    </source>
</evidence>
<sequence>MRASRFLIATLKETPADAEVISHQLMLRAGMIRKLASGLYSWLPLGLKVLRKVEHIVREEMDNAGAQEVLMPAVQPAELWQESGRWQQYGDELLRLKDRHGREFCVGPTHEEVITDLVRNELKSYKQLPVNFYQIQTKFRDERRPRFGVMRSREFIMKDAYSFHANAESLDETYQVMYDAYTRIFTRLGLEFRAVQADSGSIGGSASHEFHVLASSGEDAIAFSSGGSYAANIEKAEALAPSGARPEPSRQLEEVATPGQKTIDAVSEFLGTLAEQSVKTLIVRGVAKADDAPAPLVALILRGDHQLNEIKAENLPEVAEPLVFASDEEITAAVGCGPGSLGPVNLPFTTIVDYSAAHLADFVCGANREGIHLTGVNWERDLPLGQCADLRNIVEGEPSPDGKGVYEIKRGIEVGHVFKLGKKYSQALNANVLDENGKAVTVDMGCYGIGVTRIVAAAIEQNHDDNGIIWPRALAPFDVAVVTLNGHKSEPVRDAAESLYQQLRAAGCDVFLDDRNERPGVKFADLELIGIPHRIVIGDRGLKTGSVEYKGRRDGESQDVAIAEIVAFVQARI</sequence>
<dbReference type="InterPro" id="IPR036754">
    <property type="entry name" value="YbaK/aa-tRNA-synt-asso_dom_sf"/>
</dbReference>
<dbReference type="FunFam" id="3.30.930.10:FF:000043">
    <property type="entry name" value="Proline--tRNA ligase"/>
    <property type="match status" value="1"/>
</dbReference>
<dbReference type="GO" id="GO:0004827">
    <property type="term" value="F:proline-tRNA ligase activity"/>
    <property type="evidence" value="ECO:0007669"/>
    <property type="project" value="UniProtKB-UniRule"/>
</dbReference>
<keyword evidence="14" id="KW-1185">Reference proteome</keyword>
<keyword evidence="4 10" id="KW-0436">Ligase</keyword>
<comment type="catalytic activity">
    <reaction evidence="9 10">
        <text>tRNA(Pro) + L-proline + ATP = L-prolyl-tRNA(Pro) + AMP + diphosphate</text>
        <dbReference type="Rhea" id="RHEA:14305"/>
        <dbReference type="Rhea" id="RHEA-COMP:9700"/>
        <dbReference type="Rhea" id="RHEA-COMP:9702"/>
        <dbReference type="ChEBI" id="CHEBI:30616"/>
        <dbReference type="ChEBI" id="CHEBI:33019"/>
        <dbReference type="ChEBI" id="CHEBI:60039"/>
        <dbReference type="ChEBI" id="CHEBI:78442"/>
        <dbReference type="ChEBI" id="CHEBI:78532"/>
        <dbReference type="ChEBI" id="CHEBI:456215"/>
        <dbReference type="EC" id="6.1.1.15"/>
    </reaction>
</comment>
<evidence type="ECO:0000256" key="9">
    <source>
        <dbReference type="ARBA" id="ARBA00047671"/>
    </source>
</evidence>
<dbReference type="FunFam" id="3.30.930.10:FF:000062">
    <property type="entry name" value="Proline--tRNA ligase"/>
    <property type="match status" value="1"/>
</dbReference>
<dbReference type="PIRSF" id="PIRSF001535">
    <property type="entry name" value="ProRS_1"/>
    <property type="match status" value="1"/>
</dbReference>
<evidence type="ECO:0000313" key="13">
    <source>
        <dbReference type="EMBL" id="QCF25766.1"/>
    </source>
</evidence>
<dbReference type="GO" id="GO:0002161">
    <property type="term" value="F:aminoacyl-tRNA deacylase activity"/>
    <property type="evidence" value="ECO:0007669"/>
    <property type="project" value="InterPro"/>
</dbReference>
<comment type="domain">
    <text evidence="10">Consists of three domains: the N-terminal catalytic domain, the editing domain and the C-terminal anticodon-binding domain.</text>
</comment>
<dbReference type="InterPro" id="IPR002314">
    <property type="entry name" value="aa-tRNA-synt_IIb"/>
</dbReference>
<dbReference type="AlphaFoldDB" id="A0A4P7XFQ9"/>
<evidence type="ECO:0000256" key="8">
    <source>
        <dbReference type="ARBA" id="ARBA00023146"/>
    </source>
</evidence>
<dbReference type="InterPro" id="IPR002316">
    <property type="entry name" value="Pro-tRNA-ligase_IIa"/>
</dbReference>
<feature type="domain" description="Aminoacyl-transfer RNA synthetases class-II family profile" evidence="12">
    <location>
        <begin position="38"/>
        <end position="471"/>
    </location>
</feature>
<comment type="subcellular location">
    <subcellularLocation>
        <location evidence="1 10">Cytoplasm</location>
    </subcellularLocation>
</comment>
<comment type="function">
    <text evidence="10">Catalyzes the attachment of proline to tRNA(Pro) in a two-step reaction: proline is first activated by ATP to form Pro-AMP and then transferred to the acceptor end of tRNA(Pro). As ProRS can inadvertently accommodate and process non-cognate amino acids such as alanine and cysteine, to avoid such errors it has two additional distinct editing activities against alanine. One activity is designated as 'pretransfer' editing and involves the tRNA(Pro)-independent hydrolysis of activated Ala-AMP. The other activity is designated 'posttransfer' editing and involves deacylation of mischarged Ala-tRNA(Pro). The misacylated Cys-tRNA(Pro) is not edited by ProRS.</text>
</comment>
<comment type="similarity">
    <text evidence="10">Belongs to the class-II aminoacyl-tRNA synthetase family. ProS type 1 subfamily.</text>
</comment>